<evidence type="ECO:0000313" key="2">
    <source>
        <dbReference type="Proteomes" id="UP000032430"/>
    </source>
</evidence>
<organism evidence="1 2">
    <name type="scientific">Legionella fallonii LLAP-10</name>
    <dbReference type="NCBI Taxonomy" id="1212491"/>
    <lineage>
        <taxon>Bacteria</taxon>
        <taxon>Pseudomonadati</taxon>
        <taxon>Pseudomonadota</taxon>
        <taxon>Gammaproteobacteria</taxon>
        <taxon>Legionellales</taxon>
        <taxon>Legionellaceae</taxon>
        <taxon>Legionella</taxon>
    </lineage>
</organism>
<accession>A0A098G4P8</accession>
<dbReference type="AlphaFoldDB" id="A0A098G4P8"/>
<keyword evidence="2" id="KW-1185">Reference proteome</keyword>
<gene>
    <name evidence="1" type="ORF">LFA_1558</name>
</gene>
<evidence type="ECO:0000313" key="1">
    <source>
        <dbReference type="EMBL" id="CEG56969.1"/>
    </source>
</evidence>
<dbReference type="STRING" id="1212491.LFA_1558"/>
<reference evidence="2" key="1">
    <citation type="submission" date="2014-09" db="EMBL/GenBank/DDBJ databases">
        <authorList>
            <person name="Gomez-Valero L."/>
        </authorList>
    </citation>
    <scope>NUCLEOTIDE SEQUENCE [LARGE SCALE GENOMIC DNA]</scope>
    <source>
        <strain evidence="2">ATCC700992</strain>
    </source>
</reference>
<proteinExistence type="predicted"/>
<dbReference type="KEGG" id="lfa:LFA_1558"/>
<dbReference type="Proteomes" id="UP000032430">
    <property type="component" value="Chromosome I"/>
</dbReference>
<dbReference type="EMBL" id="LN614827">
    <property type="protein sequence ID" value="CEG56969.1"/>
    <property type="molecule type" value="Genomic_DNA"/>
</dbReference>
<protein>
    <submittedName>
        <fullName evidence="1">Uncharacterized protein</fullName>
    </submittedName>
</protein>
<dbReference type="HOGENOM" id="CLU_2807151_0_0_6"/>
<sequence length="67" mass="8183">MFSLMFGSWRNVRFEHKLNEKTYFHAFYLDLTLVIIFRRITGESRSLFNFKHFMDAGLRRQFENGQS</sequence>
<name>A0A098G4P8_9GAMM</name>